<protein>
    <recommendedName>
        <fullName evidence="1">diguanylate cyclase</fullName>
        <ecNumber evidence="1">2.7.7.65</ecNumber>
    </recommendedName>
</protein>
<dbReference type="InterPro" id="IPR029787">
    <property type="entry name" value="Nucleotide_cyclase"/>
</dbReference>
<dbReference type="PANTHER" id="PTHR45138">
    <property type="entry name" value="REGULATORY COMPONENTS OF SENSORY TRANSDUCTION SYSTEM"/>
    <property type="match status" value="1"/>
</dbReference>
<dbReference type="InterPro" id="IPR000160">
    <property type="entry name" value="GGDEF_dom"/>
</dbReference>
<dbReference type="PANTHER" id="PTHR45138:SF9">
    <property type="entry name" value="DIGUANYLATE CYCLASE DGCM-RELATED"/>
    <property type="match status" value="1"/>
</dbReference>
<dbReference type="NCBIfam" id="TIGR00254">
    <property type="entry name" value="GGDEF"/>
    <property type="match status" value="1"/>
</dbReference>
<evidence type="ECO:0000256" key="4">
    <source>
        <dbReference type="SAM" id="Phobius"/>
    </source>
</evidence>
<dbReference type="RefSeq" id="WP_248153377.1">
    <property type="nucleotide sequence ID" value="NZ_JALNMJ010000005.1"/>
</dbReference>
<keyword evidence="4" id="KW-0472">Membrane</keyword>
<dbReference type="EMBL" id="JALNMJ010000005">
    <property type="protein sequence ID" value="MCK7612433.1"/>
    <property type="molecule type" value="Genomic_DNA"/>
</dbReference>
<sequence>MADKSLKNWRYFHRVVRDTMSLRRQIACLAAGLCILAVAAAAFGASLIARNEALEEARRDLTLIAGTMAQRLDQTMFDRFREVRNVADLDFLRPVWTRDPAVIRKTLERLQSSLDHYAWIGFASVDGTVVAATKGMLEGASVAQRPWFINGLERPTAEDVHLAKMLDHLLRTSPDEDPFRFVDVAMPVYDETGKLAGVLGAHMSWSWAEETRREVLHNNLSMEDLEVLVLSQEDTVLVGQQVEDGKDGEVFDTDLADQMTAVVETSGLADYEGLGWKVAARQPLSVVYERANDLVMNIVLIGLAVALLGAGFAWIASRTISRPLLDLVTVMDRIGRDEDAVTVPRQHGSREVSQLSASIRSLLRRLGSVEEAEKTAQSKLEVLRDEYSRQIRSSEERNRQLGADIRNLRTLADMDPLSGLLNRRAFKPFAEDSFAMFVRHGRPFSILMIDADNFKTVNDRYGHRAGDEVIRAIGEIISEEIRTTDKAARFGGEEFILLLKENDANGAWTLAERIRLKIASNVVTSEAHRISVTVSIGLAQAGASDRDVEDIIARADKALYAAKSSGRNRVCIDGPMLRSQSA</sequence>
<dbReference type="Proteomes" id="UP001431221">
    <property type="component" value="Unassembled WGS sequence"/>
</dbReference>
<evidence type="ECO:0000259" key="6">
    <source>
        <dbReference type="PROSITE" id="PS50887"/>
    </source>
</evidence>
<dbReference type="CDD" id="cd01949">
    <property type="entry name" value="GGDEF"/>
    <property type="match status" value="1"/>
</dbReference>
<comment type="caution">
    <text evidence="7">The sequence shown here is derived from an EMBL/GenBank/DDBJ whole genome shotgun (WGS) entry which is preliminary data.</text>
</comment>
<reference evidence="7" key="1">
    <citation type="submission" date="2022-04" db="EMBL/GenBank/DDBJ databases">
        <title>Roseibium sp. CAU 1639 isolated from mud.</title>
        <authorList>
            <person name="Kim W."/>
        </authorList>
    </citation>
    <scope>NUCLEOTIDE SEQUENCE</scope>
    <source>
        <strain evidence="7">CAU 1639</strain>
    </source>
</reference>
<evidence type="ECO:0000256" key="1">
    <source>
        <dbReference type="ARBA" id="ARBA00012528"/>
    </source>
</evidence>
<evidence type="ECO:0000313" key="8">
    <source>
        <dbReference type="Proteomes" id="UP001431221"/>
    </source>
</evidence>
<evidence type="ECO:0000256" key="3">
    <source>
        <dbReference type="SAM" id="Coils"/>
    </source>
</evidence>
<dbReference type="EC" id="2.7.7.65" evidence="1"/>
<dbReference type="PROSITE" id="PS50885">
    <property type="entry name" value="HAMP"/>
    <property type="match status" value="1"/>
</dbReference>
<feature type="domain" description="GGDEF" evidence="6">
    <location>
        <begin position="442"/>
        <end position="575"/>
    </location>
</feature>
<proteinExistence type="predicted"/>
<comment type="catalytic activity">
    <reaction evidence="2">
        <text>2 GTP = 3',3'-c-di-GMP + 2 diphosphate</text>
        <dbReference type="Rhea" id="RHEA:24898"/>
        <dbReference type="ChEBI" id="CHEBI:33019"/>
        <dbReference type="ChEBI" id="CHEBI:37565"/>
        <dbReference type="ChEBI" id="CHEBI:58805"/>
        <dbReference type="EC" id="2.7.7.65"/>
    </reaction>
</comment>
<dbReference type="SUPFAM" id="SSF158472">
    <property type="entry name" value="HAMP domain-like"/>
    <property type="match status" value="1"/>
</dbReference>
<keyword evidence="4" id="KW-0812">Transmembrane</keyword>
<dbReference type="PROSITE" id="PS50887">
    <property type="entry name" value="GGDEF"/>
    <property type="match status" value="1"/>
</dbReference>
<dbReference type="Pfam" id="PF00990">
    <property type="entry name" value="GGDEF"/>
    <property type="match status" value="1"/>
</dbReference>
<feature type="transmembrane region" description="Helical" evidence="4">
    <location>
        <begin position="294"/>
        <end position="315"/>
    </location>
</feature>
<name>A0ABT0GUE4_9HYPH</name>
<dbReference type="SMART" id="SM00304">
    <property type="entry name" value="HAMP"/>
    <property type="match status" value="1"/>
</dbReference>
<keyword evidence="8" id="KW-1185">Reference proteome</keyword>
<evidence type="ECO:0000313" key="7">
    <source>
        <dbReference type="EMBL" id="MCK7612433.1"/>
    </source>
</evidence>
<organism evidence="7 8">
    <name type="scientific">Roseibium sediminicola</name>
    <dbReference type="NCBI Taxonomy" id="2933272"/>
    <lineage>
        <taxon>Bacteria</taxon>
        <taxon>Pseudomonadati</taxon>
        <taxon>Pseudomonadota</taxon>
        <taxon>Alphaproteobacteria</taxon>
        <taxon>Hyphomicrobiales</taxon>
        <taxon>Stappiaceae</taxon>
        <taxon>Roseibium</taxon>
    </lineage>
</organism>
<gene>
    <name evidence="7" type="ORF">M0H32_09695</name>
</gene>
<evidence type="ECO:0000256" key="2">
    <source>
        <dbReference type="ARBA" id="ARBA00034247"/>
    </source>
</evidence>
<dbReference type="Gene3D" id="3.30.70.270">
    <property type="match status" value="1"/>
</dbReference>
<feature type="domain" description="HAMP" evidence="5">
    <location>
        <begin position="318"/>
        <end position="371"/>
    </location>
</feature>
<feature type="coiled-coil region" evidence="3">
    <location>
        <begin position="366"/>
        <end position="404"/>
    </location>
</feature>
<dbReference type="Gene3D" id="6.10.340.10">
    <property type="match status" value="1"/>
</dbReference>
<dbReference type="SMART" id="SM00267">
    <property type="entry name" value="GGDEF"/>
    <property type="match status" value="1"/>
</dbReference>
<dbReference type="Gene3D" id="3.30.450.20">
    <property type="entry name" value="PAS domain"/>
    <property type="match status" value="1"/>
</dbReference>
<dbReference type="InterPro" id="IPR043128">
    <property type="entry name" value="Rev_trsase/Diguanyl_cyclase"/>
</dbReference>
<dbReference type="InterPro" id="IPR050469">
    <property type="entry name" value="Diguanylate_Cyclase"/>
</dbReference>
<dbReference type="SUPFAM" id="SSF55073">
    <property type="entry name" value="Nucleotide cyclase"/>
    <property type="match status" value="1"/>
</dbReference>
<keyword evidence="4" id="KW-1133">Transmembrane helix</keyword>
<keyword evidence="3" id="KW-0175">Coiled coil</keyword>
<accession>A0ABT0GUE4</accession>
<evidence type="ECO:0000259" key="5">
    <source>
        <dbReference type="PROSITE" id="PS50885"/>
    </source>
</evidence>
<dbReference type="InterPro" id="IPR003660">
    <property type="entry name" value="HAMP_dom"/>
</dbReference>